<proteinExistence type="predicted"/>
<sequence length="49" mass="5350">MTTPNHMAPDSDSPNQDSATKTLLEVKNLSKQFDGFQAIDSVDFLLSHG</sequence>
<organism evidence="2">
    <name type="scientific">marine metagenome</name>
    <dbReference type="NCBI Taxonomy" id="408172"/>
    <lineage>
        <taxon>unclassified sequences</taxon>
        <taxon>metagenomes</taxon>
        <taxon>ecological metagenomes</taxon>
    </lineage>
</organism>
<evidence type="ECO:0000256" key="1">
    <source>
        <dbReference type="SAM" id="MobiDB-lite"/>
    </source>
</evidence>
<accession>A0A382JGQ0</accession>
<evidence type="ECO:0000313" key="2">
    <source>
        <dbReference type="EMBL" id="SVC10323.1"/>
    </source>
</evidence>
<reference evidence="2" key="1">
    <citation type="submission" date="2018-05" db="EMBL/GenBank/DDBJ databases">
        <authorList>
            <person name="Lanie J.A."/>
            <person name="Ng W.-L."/>
            <person name="Kazmierczak K.M."/>
            <person name="Andrzejewski T.M."/>
            <person name="Davidsen T.M."/>
            <person name="Wayne K.J."/>
            <person name="Tettelin H."/>
            <person name="Glass J.I."/>
            <person name="Rusch D."/>
            <person name="Podicherti R."/>
            <person name="Tsui H.-C.T."/>
            <person name="Winkler M.E."/>
        </authorList>
    </citation>
    <scope>NUCLEOTIDE SEQUENCE</scope>
</reference>
<feature type="compositionally biased region" description="Polar residues" evidence="1">
    <location>
        <begin position="12"/>
        <end position="21"/>
    </location>
</feature>
<protein>
    <submittedName>
        <fullName evidence="2">Uncharacterized protein</fullName>
    </submittedName>
</protein>
<dbReference type="EMBL" id="UINC01073724">
    <property type="protein sequence ID" value="SVC10323.1"/>
    <property type="molecule type" value="Genomic_DNA"/>
</dbReference>
<feature type="region of interest" description="Disordered" evidence="1">
    <location>
        <begin position="1"/>
        <end position="21"/>
    </location>
</feature>
<gene>
    <name evidence="2" type="ORF">METZ01_LOCUS263177</name>
</gene>
<feature type="non-terminal residue" evidence="2">
    <location>
        <position position="49"/>
    </location>
</feature>
<dbReference type="AlphaFoldDB" id="A0A382JGQ0"/>
<name>A0A382JGQ0_9ZZZZ</name>